<dbReference type="PANTHER" id="PTHR46086:SF3">
    <property type="entry name" value="TRIACYLGLYCEROL LIPASE OBL1"/>
    <property type="match status" value="1"/>
</dbReference>
<feature type="transmembrane region" description="Helical" evidence="2">
    <location>
        <begin position="155"/>
        <end position="177"/>
    </location>
</feature>
<reference evidence="5" key="2">
    <citation type="submission" date="2009-11" db="EMBL/GenBank/DDBJ databases">
        <title>The Genome Sequence of Allomyces macrogynus strain ATCC 38327.</title>
        <authorList>
            <consortium name="The Broad Institute Genome Sequencing Platform"/>
            <person name="Russ C."/>
            <person name="Cuomo C."/>
            <person name="Shea T."/>
            <person name="Young S.K."/>
            <person name="Zeng Q."/>
            <person name="Koehrsen M."/>
            <person name="Haas B."/>
            <person name="Borodovsky M."/>
            <person name="Guigo R."/>
            <person name="Alvarado L."/>
            <person name="Berlin A."/>
            <person name="Borenstein D."/>
            <person name="Chen Z."/>
            <person name="Engels R."/>
            <person name="Freedman E."/>
            <person name="Gellesch M."/>
            <person name="Goldberg J."/>
            <person name="Griggs A."/>
            <person name="Gujja S."/>
            <person name="Heiman D."/>
            <person name="Hepburn T."/>
            <person name="Howarth C."/>
            <person name="Jen D."/>
            <person name="Larson L."/>
            <person name="Lewis B."/>
            <person name="Mehta T."/>
            <person name="Park D."/>
            <person name="Pearson M."/>
            <person name="Roberts A."/>
            <person name="Saif S."/>
            <person name="Shenoy N."/>
            <person name="Sisk P."/>
            <person name="Stolte C."/>
            <person name="Sykes S."/>
            <person name="Walk T."/>
            <person name="White J."/>
            <person name="Yandava C."/>
            <person name="Burger G."/>
            <person name="Gray M.W."/>
            <person name="Holland P.W.H."/>
            <person name="King N."/>
            <person name="Lang F.B.F."/>
            <person name="Roger A.J."/>
            <person name="Ruiz-Trillo I."/>
            <person name="Lander E."/>
            <person name="Nusbaum C."/>
        </authorList>
    </citation>
    <scope>NUCLEOTIDE SEQUENCE [LARGE SCALE GENOMIC DNA]</scope>
    <source>
        <strain evidence="5">ATCC 38327</strain>
    </source>
</reference>
<dbReference type="OrthoDB" id="2338663at2759"/>
<evidence type="ECO:0000313" key="4">
    <source>
        <dbReference type="EMBL" id="KNE55637.1"/>
    </source>
</evidence>
<keyword evidence="2" id="KW-0472">Membrane</keyword>
<dbReference type="EMBL" id="GG745329">
    <property type="protein sequence ID" value="KNE55637.1"/>
    <property type="molecule type" value="Genomic_DNA"/>
</dbReference>
<dbReference type="Pfam" id="PF01764">
    <property type="entry name" value="Lipase_3"/>
    <property type="match status" value="1"/>
</dbReference>
<dbReference type="GO" id="GO:0004806">
    <property type="term" value="F:triacylglycerol lipase activity"/>
    <property type="evidence" value="ECO:0007669"/>
    <property type="project" value="InterPro"/>
</dbReference>
<evidence type="ECO:0000256" key="2">
    <source>
        <dbReference type="SAM" id="Phobius"/>
    </source>
</evidence>
<feature type="compositionally biased region" description="Basic residues" evidence="1">
    <location>
        <begin position="380"/>
        <end position="403"/>
    </location>
</feature>
<feature type="transmembrane region" description="Helical" evidence="2">
    <location>
        <begin position="70"/>
        <end position="91"/>
    </location>
</feature>
<dbReference type="ESTHER" id="allm3-a0a0l0rz02">
    <property type="family name" value="Triacylglycerol-lipase-OBL1-like"/>
</dbReference>
<proteinExistence type="predicted"/>
<dbReference type="Proteomes" id="UP000054350">
    <property type="component" value="Unassembled WGS sequence"/>
</dbReference>
<dbReference type="InterPro" id="IPR002921">
    <property type="entry name" value="Fungal_lipase-type"/>
</dbReference>
<dbReference type="eggNOG" id="KOG4569">
    <property type="taxonomic scope" value="Eukaryota"/>
</dbReference>
<sequence length="774" mass="84120">MAGGPVPSLIRTANGSVLGTALSGTVSGLTVPRSNAGTAMNRQSMVMANSMIKVHVHPDEPQSALVSAPVLVILALLFLAALVAFPVLVWYGMLAPAAIAAVLAVALPLFTSLAVSGRFIHRRVSHSLDALVRVLLAVSAVVTPIARRISNWPPISALATLSTQALFFSWFVVLVAADRILRRVFAALSGKHVATQLTYSVVNAADPTFQPAGLFTDDVDDIVDDPAQDPSSASASAALRAQGIPFRPKTAYSLAVAAKLAYEDLPIVQTELEQAGYDMDTFTPIHYNNTCGFVVAKGRTIIVVFRGTRPLNLANVVTDIRHEMVPAAEPNSDAEIGMVHEGFLDALGPVEAHGPGDDETDDDGEPDIDPLSPHMDLTRRRSVHSKRTSTLKRRRQRRSHVSSRRAAVVTISPAPRTIRLELKMHNVAQALISSIRAIWTIMELLASTLTRAVRDPIEPYTTVENREESAYVQAHRGIAACVQKMRLRESLAGVFTAHQRALAQRRRRRANATSDGEATVAPSPRPLPVPVMVDVPPLDDIDEESEERNLLYAVPPALADPLLAADPTAARRVRGLPLGLASPPSTPSETDWDTALEGVVPADDDDLDVPEKEEPIRLYICGHSLGGAIAHVFLAKLTECHSSFLEFFDGLYTFGSPRVGDAVFQQFMHAHHSSMFRVVYNKDMVPRVPPIDPYAELPGHLVSLSPLGKMVFRPPGTITRPVNFLAPAGLLSPTVIFQLRNESFLRLVYRLLLPFFVNDHFPCDYVAALQKYAY</sequence>
<evidence type="ECO:0000256" key="1">
    <source>
        <dbReference type="SAM" id="MobiDB-lite"/>
    </source>
</evidence>
<keyword evidence="5" id="KW-1185">Reference proteome</keyword>
<dbReference type="InterPro" id="IPR029058">
    <property type="entry name" value="AB_hydrolase_fold"/>
</dbReference>
<keyword evidence="2" id="KW-1133">Transmembrane helix</keyword>
<dbReference type="AlphaFoldDB" id="A0A0L0RZ02"/>
<feature type="compositionally biased region" description="Acidic residues" evidence="1">
    <location>
        <begin position="357"/>
        <end position="368"/>
    </location>
</feature>
<dbReference type="GO" id="GO:0006629">
    <property type="term" value="P:lipid metabolic process"/>
    <property type="evidence" value="ECO:0007669"/>
    <property type="project" value="InterPro"/>
</dbReference>
<dbReference type="InterPro" id="IPR044819">
    <property type="entry name" value="OBL-like"/>
</dbReference>
<keyword evidence="2" id="KW-0812">Transmembrane</keyword>
<protein>
    <recommendedName>
        <fullName evidence="3">Fungal lipase-type domain-containing protein</fullName>
    </recommendedName>
</protein>
<accession>A0A0L0RZ02</accession>
<feature type="transmembrane region" description="Helical" evidence="2">
    <location>
        <begin position="97"/>
        <end position="119"/>
    </location>
</feature>
<feature type="domain" description="Fungal lipase-type" evidence="3">
    <location>
        <begin position="612"/>
        <end position="691"/>
    </location>
</feature>
<name>A0A0L0RZ02_ALLM3</name>
<dbReference type="Gene3D" id="3.40.50.1820">
    <property type="entry name" value="alpha/beta hydrolase"/>
    <property type="match status" value="2"/>
</dbReference>
<reference evidence="4 5" key="1">
    <citation type="submission" date="2009-11" db="EMBL/GenBank/DDBJ databases">
        <title>Annotation of Allomyces macrogynus ATCC 38327.</title>
        <authorList>
            <consortium name="The Broad Institute Genome Sequencing Platform"/>
            <person name="Russ C."/>
            <person name="Cuomo C."/>
            <person name="Burger G."/>
            <person name="Gray M.W."/>
            <person name="Holland P.W.H."/>
            <person name="King N."/>
            <person name="Lang F.B.F."/>
            <person name="Roger A.J."/>
            <person name="Ruiz-Trillo I."/>
            <person name="Young S.K."/>
            <person name="Zeng Q."/>
            <person name="Gargeya S."/>
            <person name="Fitzgerald M."/>
            <person name="Haas B."/>
            <person name="Abouelleil A."/>
            <person name="Alvarado L."/>
            <person name="Arachchi H.M."/>
            <person name="Berlin A."/>
            <person name="Chapman S.B."/>
            <person name="Gearin G."/>
            <person name="Goldberg J."/>
            <person name="Griggs A."/>
            <person name="Gujja S."/>
            <person name="Hansen M."/>
            <person name="Heiman D."/>
            <person name="Howarth C."/>
            <person name="Larimer J."/>
            <person name="Lui A."/>
            <person name="MacDonald P.J.P."/>
            <person name="McCowen C."/>
            <person name="Montmayeur A."/>
            <person name="Murphy C."/>
            <person name="Neiman D."/>
            <person name="Pearson M."/>
            <person name="Priest M."/>
            <person name="Roberts A."/>
            <person name="Saif S."/>
            <person name="Shea T."/>
            <person name="Sisk P."/>
            <person name="Stolte C."/>
            <person name="Sykes S."/>
            <person name="Wortman J."/>
            <person name="Nusbaum C."/>
            <person name="Birren B."/>
        </authorList>
    </citation>
    <scope>NUCLEOTIDE SEQUENCE [LARGE SCALE GENOMIC DNA]</scope>
    <source>
        <strain evidence="4 5">ATCC 38327</strain>
    </source>
</reference>
<dbReference type="PANTHER" id="PTHR46086">
    <property type="entry name" value="ALPHA/BETA-HYDROLASES SUPERFAMILY PROTEIN"/>
    <property type="match status" value="1"/>
</dbReference>
<organism evidence="4 5">
    <name type="scientific">Allomyces macrogynus (strain ATCC 38327)</name>
    <name type="common">Allomyces javanicus var. macrogynus</name>
    <dbReference type="NCBI Taxonomy" id="578462"/>
    <lineage>
        <taxon>Eukaryota</taxon>
        <taxon>Fungi</taxon>
        <taxon>Fungi incertae sedis</taxon>
        <taxon>Blastocladiomycota</taxon>
        <taxon>Blastocladiomycetes</taxon>
        <taxon>Blastocladiales</taxon>
        <taxon>Blastocladiaceae</taxon>
        <taxon>Allomyces</taxon>
    </lineage>
</organism>
<evidence type="ECO:0000313" key="5">
    <source>
        <dbReference type="Proteomes" id="UP000054350"/>
    </source>
</evidence>
<gene>
    <name evidence="4" type="ORF">AMAG_01523</name>
</gene>
<evidence type="ECO:0000259" key="3">
    <source>
        <dbReference type="Pfam" id="PF01764"/>
    </source>
</evidence>
<dbReference type="OMA" id="GRNRIYF"/>
<dbReference type="SUPFAM" id="SSF53474">
    <property type="entry name" value="alpha/beta-Hydrolases"/>
    <property type="match status" value="2"/>
</dbReference>
<feature type="region of interest" description="Disordered" evidence="1">
    <location>
        <begin position="506"/>
        <end position="531"/>
    </location>
</feature>
<feature type="region of interest" description="Disordered" evidence="1">
    <location>
        <begin position="348"/>
        <end position="407"/>
    </location>
</feature>
<dbReference type="CDD" id="cd00519">
    <property type="entry name" value="Lipase_3"/>
    <property type="match status" value="1"/>
</dbReference>
<dbReference type="VEuPathDB" id="FungiDB:AMAG_01523"/>